<sequence>GFEPTMRLLPYWFSRPAPSSARPSLPTLTNEYISRF</sequence>
<accession>A0A382AD98</accession>
<feature type="non-terminal residue" evidence="1">
    <location>
        <position position="1"/>
    </location>
</feature>
<protein>
    <submittedName>
        <fullName evidence="1">Uncharacterized protein</fullName>
    </submittedName>
</protein>
<reference evidence="1" key="1">
    <citation type="submission" date="2018-05" db="EMBL/GenBank/DDBJ databases">
        <authorList>
            <person name="Lanie J.A."/>
            <person name="Ng W.-L."/>
            <person name="Kazmierczak K.M."/>
            <person name="Andrzejewski T.M."/>
            <person name="Davidsen T.M."/>
            <person name="Wayne K.J."/>
            <person name="Tettelin H."/>
            <person name="Glass J.I."/>
            <person name="Rusch D."/>
            <person name="Podicherti R."/>
            <person name="Tsui H.-C.T."/>
            <person name="Winkler M.E."/>
        </authorList>
    </citation>
    <scope>NUCLEOTIDE SEQUENCE</scope>
</reference>
<name>A0A382AD98_9ZZZZ</name>
<feature type="non-terminal residue" evidence="1">
    <location>
        <position position="36"/>
    </location>
</feature>
<evidence type="ECO:0000313" key="1">
    <source>
        <dbReference type="EMBL" id="SVA99506.1"/>
    </source>
</evidence>
<dbReference type="AlphaFoldDB" id="A0A382AD98"/>
<gene>
    <name evidence="1" type="ORF">METZ01_LOCUS152360</name>
</gene>
<organism evidence="1">
    <name type="scientific">marine metagenome</name>
    <dbReference type="NCBI Taxonomy" id="408172"/>
    <lineage>
        <taxon>unclassified sequences</taxon>
        <taxon>metagenomes</taxon>
        <taxon>ecological metagenomes</taxon>
    </lineage>
</organism>
<proteinExistence type="predicted"/>
<dbReference type="EMBL" id="UINC01024911">
    <property type="protein sequence ID" value="SVA99506.1"/>
    <property type="molecule type" value="Genomic_DNA"/>
</dbReference>